<name>A0ABY9WC43_9BACI</name>
<keyword evidence="2" id="KW-1185">Reference proteome</keyword>
<gene>
    <name evidence="1" type="ORF">RI196_03075</name>
</gene>
<proteinExistence type="predicted"/>
<evidence type="ECO:0000313" key="2">
    <source>
        <dbReference type="Proteomes" id="UP001303701"/>
    </source>
</evidence>
<organism evidence="1 2">
    <name type="scientific">Aeribacillus composti</name>
    <dbReference type="NCBI Taxonomy" id="1868734"/>
    <lineage>
        <taxon>Bacteria</taxon>
        <taxon>Bacillati</taxon>
        <taxon>Bacillota</taxon>
        <taxon>Bacilli</taxon>
        <taxon>Bacillales</taxon>
        <taxon>Bacillaceae</taxon>
        <taxon>Aeribacillus</taxon>
    </lineage>
</organism>
<dbReference type="RefSeq" id="WP_158640191.1">
    <property type="nucleotide sequence ID" value="NZ_CP134501.1"/>
</dbReference>
<dbReference type="EMBL" id="CP134501">
    <property type="protein sequence ID" value="WNF33686.1"/>
    <property type="molecule type" value="Genomic_DNA"/>
</dbReference>
<protein>
    <submittedName>
        <fullName evidence="1">Uncharacterized protein</fullName>
    </submittedName>
</protein>
<dbReference type="Proteomes" id="UP001303701">
    <property type="component" value="Chromosome"/>
</dbReference>
<sequence>MKLKNCINNQTTKGAATPLALQQTVPFKGIRQQVKNNPPLLSTQGWIIFFADLTAL</sequence>
<evidence type="ECO:0000313" key="1">
    <source>
        <dbReference type="EMBL" id="WNF33686.1"/>
    </source>
</evidence>
<accession>A0ABY9WC43</accession>
<dbReference type="GeneID" id="301124925"/>
<reference evidence="1 2" key="1">
    <citation type="submission" date="2023-09" db="EMBL/GenBank/DDBJ databases">
        <title>Different Types of Thermotolerant Ring-Cleaving Dioxygenases derived from Aeribacillus composti HB-1 applied for multiple aromatic hydrocarbons removal.</title>
        <authorList>
            <person name="Cao L."/>
            <person name="Li M."/>
            <person name="Ma T."/>
        </authorList>
    </citation>
    <scope>NUCLEOTIDE SEQUENCE [LARGE SCALE GENOMIC DNA]</scope>
    <source>
        <strain evidence="1 2">HB-1</strain>
    </source>
</reference>